<dbReference type="InterPro" id="IPR050087">
    <property type="entry name" value="AON_synthase_class-II"/>
</dbReference>
<dbReference type="InterPro" id="IPR015421">
    <property type="entry name" value="PyrdxlP-dep_Trfase_major"/>
</dbReference>
<sequence length="410" mass="43487">MNHPLIDRLAADERVQIFSSLQDAGQSPYYRTMNSSSGATSNVEGVDRIMLGSNNYLGLARHPEVIEATTEAVRRFGSASTGSRLLNGTMALHEELEAEIADWFGTEDALCFSTGYQTNLGTLGALVGERDAVVIDEYAHASLRDGLRMARTSVHPFRHNDLGALEEALITARRGSPEQILVVVDSLYSMEGSLAPLSGVAELARSFGAALMVDEAHAMGLFGPTRRGWVEETGTVDDVDVTMASFSKCSASCGGFITGSSDLVTGLRVTARPMIFSTSSVPAATASSLASIRIMRTDDGAARTEAVRRNSILLRAELGAKGIECTSGLTGDEWSPIVPVPVGDDLRAVHVWNLLLERGVYTGVAVHPAVPAAGAILRLCVTADHTEEQLVEAATAIADVLAVTRELSAL</sequence>
<dbReference type="GO" id="GO:0030170">
    <property type="term" value="F:pyridoxal phosphate binding"/>
    <property type="evidence" value="ECO:0007669"/>
    <property type="project" value="InterPro"/>
</dbReference>
<name>A0AAD0NQA6_9ACTN</name>
<comment type="cofactor">
    <cofactor evidence="1">
        <name>pyridoxal 5'-phosphate</name>
        <dbReference type="ChEBI" id="CHEBI:597326"/>
    </cofactor>
</comment>
<evidence type="ECO:0000313" key="7">
    <source>
        <dbReference type="Proteomes" id="UP000244903"/>
    </source>
</evidence>
<comment type="catalytic activity">
    <reaction evidence="4">
        <text>6-carboxyhexanoyl-[ACP] + L-alanine + H(+) = (8S)-8-amino-7-oxononanoate + holo-[ACP] + CO2</text>
        <dbReference type="Rhea" id="RHEA:42288"/>
        <dbReference type="Rhea" id="RHEA-COMP:9685"/>
        <dbReference type="Rhea" id="RHEA-COMP:9955"/>
        <dbReference type="ChEBI" id="CHEBI:15378"/>
        <dbReference type="ChEBI" id="CHEBI:16526"/>
        <dbReference type="ChEBI" id="CHEBI:57972"/>
        <dbReference type="ChEBI" id="CHEBI:64479"/>
        <dbReference type="ChEBI" id="CHEBI:78846"/>
        <dbReference type="ChEBI" id="CHEBI:149468"/>
        <dbReference type="EC" id="2.3.1.47"/>
    </reaction>
</comment>
<accession>A0AAD0NQA6</accession>
<dbReference type="Gene3D" id="3.40.640.10">
    <property type="entry name" value="Type I PLP-dependent aspartate aminotransferase-like (Major domain)"/>
    <property type="match status" value="1"/>
</dbReference>
<evidence type="ECO:0000313" key="6">
    <source>
        <dbReference type="EMBL" id="AWH94843.1"/>
    </source>
</evidence>
<dbReference type="PANTHER" id="PTHR13693">
    <property type="entry name" value="CLASS II AMINOTRANSFERASE/8-AMINO-7-OXONONANOATE SYNTHASE"/>
    <property type="match status" value="1"/>
</dbReference>
<evidence type="ECO:0000256" key="4">
    <source>
        <dbReference type="ARBA" id="ARBA00047715"/>
    </source>
</evidence>
<dbReference type="Gene3D" id="3.90.1150.10">
    <property type="entry name" value="Aspartate Aminotransferase, domain 1"/>
    <property type="match status" value="1"/>
</dbReference>
<dbReference type="InterPro" id="IPR004839">
    <property type="entry name" value="Aminotransferase_I/II_large"/>
</dbReference>
<dbReference type="RefSeq" id="WP_235027379.1">
    <property type="nucleotide sequence ID" value="NZ_CP015453.1"/>
</dbReference>
<dbReference type="EC" id="2.3.1.47" evidence="2"/>
<keyword evidence="3" id="KW-0808">Transferase</keyword>
<evidence type="ECO:0000259" key="5">
    <source>
        <dbReference type="Pfam" id="PF00155"/>
    </source>
</evidence>
<gene>
    <name evidence="6" type="ORF">A6048_04295</name>
</gene>
<protein>
    <recommendedName>
        <fullName evidence="2">8-amino-7-oxononanoate synthase</fullName>
        <ecNumber evidence="2">2.3.1.47</ecNumber>
    </recommendedName>
</protein>
<dbReference type="Pfam" id="PF00155">
    <property type="entry name" value="Aminotran_1_2"/>
    <property type="match status" value="1"/>
</dbReference>
<dbReference type="SUPFAM" id="SSF53383">
    <property type="entry name" value="PLP-dependent transferases"/>
    <property type="match status" value="1"/>
</dbReference>
<dbReference type="KEGG" id="dpc:A6048_04295"/>
<evidence type="ECO:0000256" key="2">
    <source>
        <dbReference type="ARBA" id="ARBA00013187"/>
    </source>
</evidence>
<evidence type="ECO:0000256" key="3">
    <source>
        <dbReference type="ARBA" id="ARBA00022679"/>
    </source>
</evidence>
<dbReference type="AlphaFoldDB" id="A0AAD0NQA6"/>
<dbReference type="GO" id="GO:0008710">
    <property type="term" value="F:8-amino-7-oxononanoate synthase activity"/>
    <property type="evidence" value="ECO:0007669"/>
    <property type="project" value="UniProtKB-EC"/>
</dbReference>
<reference evidence="6 7" key="1">
    <citation type="submission" date="2016-04" db="EMBL/GenBank/DDBJ databases">
        <title>Complete genome sequence of the haloalkaliphilic hydrocarbon-degrading bacterium Dietzia psychralcaliphila ILA-1T, isolated from a drain of a fish product-processing plant.</title>
        <authorList>
            <person name="Zhao J."/>
            <person name="Hu B."/>
            <person name="Geng S."/>
            <person name="Nie Y."/>
            <person name="Tang Y."/>
        </authorList>
    </citation>
    <scope>NUCLEOTIDE SEQUENCE [LARGE SCALE GENOMIC DNA]</scope>
    <source>
        <strain evidence="6 7">ILA-1</strain>
    </source>
</reference>
<organism evidence="6 7">
    <name type="scientific">Dietzia psychralcaliphila</name>
    <dbReference type="NCBI Taxonomy" id="139021"/>
    <lineage>
        <taxon>Bacteria</taxon>
        <taxon>Bacillati</taxon>
        <taxon>Actinomycetota</taxon>
        <taxon>Actinomycetes</taxon>
        <taxon>Mycobacteriales</taxon>
        <taxon>Dietziaceae</taxon>
        <taxon>Dietzia</taxon>
    </lineage>
</organism>
<evidence type="ECO:0000256" key="1">
    <source>
        <dbReference type="ARBA" id="ARBA00001933"/>
    </source>
</evidence>
<keyword evidence="7" id="KW-1185">Reference proteome</keyword>
<dbReference type="Proteomes" id="UP000244903">
    <property type="component" value="Chromosome"/>
</dbReference>
<dbReference type="InterPro" id="IPR015422">
    <property type="entry name" value="PyrdxlP-dep_Trfase_small"/>
</dbReference>
<dbReference type="EMBL" id="CP015453">
    <property type="protein sequence ID" value="AWH94843.1"/>
    <property type="molecule type" value="Genomic_DNA"/>
</dbReference>
<dbReference type="PANTHER" id="PTHR13693:SF3">
    <property type="entry name" value="LD36009P"/>
    <property type="match status" value="1"/>
</dbReference>
<proteinExistence type="predicted"/>
<dbReference type="InterPro" id="IPR015424">
    <property type="entry name" value="PyrdxlP-dep_Trfase"/>
</dbReference>
<feature type="domain" description="Aminotransferase class I/classII large" evidence="5">
    <location>
        <begin position="49"/>
        <end position="397"/>
    </location>
</feature>